<comment type="similarity">
    <text evidence="1">Belongs to the UPF0213 family.</text>
</comment>
<dbReference type="InterPro" id="IPR035901">
    <property type="entry name" value="GIY-YIG_endonuc_sf"/>
</dbReference>
<name>A0A1F7IYR1_9BACT</name>
<evidence type="ECO:0000256" key="1">
    <source>
        <dbReference type="ARBA" id="ARBA00007435"/>
    </source>
</evidence>
<evidence type="ECO:0000313" key="3">
    <source>
        <dbReference type="EMBL" id="OGK48502.1"/>
    </source>
</evidence>
<evidence type="ECO:0000259" key="2">
    <source>
        <dbReference type="PROSITE" id="PS50164"/>
    </source>
</evidence>
<sequence length="85" mass="9887">MTTAKLFYFYIVRCADDSLYSGITTDLKRRVGEHNSKKLGAKYTRSKQPVTLIYKEKFSSKSAAMKREWEVKQMTKSEKELLIAL</sequence>
<keyword evidence="3" id="KW-0255">Endonuclease</keyword>
<dbReference type="GO" id="GO:0004519">
    <property type="term" value="F:endonuclease activity"/>
    <property type="evidence" value="ECO:0007669"/>
    <property type="project" value="UniProtKB-KW"/>
</dbReference>
<accession>A0A1F7IYR1</accession>
<dbReference type="SUPFAM" id="SSF82771">
    <property type="entry name" value="GIY-YIG endonuclease"/>
    <property type="match status" value="1"/>
</dbReference>
<feature type="domain" description="GIY-YIG" evidence="2">
    <location>
        <begin position="5"/>
        <end position="81"/>
    </location>
</feature>
<dbReference type="AlphaFoldDB" id="A0A1F7IYR1"/>
<protein>
    <submittedName>
        <fullName evidence="3">Endonuclease</fullName>
    </submittedName>
</protein>
<dbReference type="PROSITE" id="PS50164">
    <property type="entry name" value="GIY_YIG"/>
    <property type="match status" value="1"/>
</dbReference>
<evidence type="ECO:0000313" key="4">
    <source>
        <dbReference type="Proteomes" id="UP000177141"/>
    </source>
</evidence>
<dbReference type="STRING" id="1802061.A3A93_03505"/>
<gene>
    <name evidence="3" type="ORF">A3A93_03505</name>
</gene>
<dbReference type="Proteomes" id="UP000177141">
    <property type="component" value="Unassembled WGS sequence"/>
</dbReference>
<dbReference type="PANTHER" id="PTHR34477:SF1">
    <property type="entry name" value="UPF0213 PROTEIN YHBQ"/>
    <property type="match status" value="1"/>
</dbReference>
<dbReference type="Pfam" id="PF01541">
    <property type="entry name" value="GIY-YIG"/>
    <property type="match status" value="1"/>
</dbReference>
<organism evidence="3 4">
    <name type="scientific">Candidatus Roizmanbacteria bacterium RIFCSPLOWO2_01_FULL_38_12</name>
    <dbReference type="NCBI Taxonomy" id="1802061"/>
    <lineage>
        <taxon>Bacteria</taxon>
        <taxon>Candidatus Roizmaniibacteriota</taxon>
    </lineage>
</organism>
<keyword evidence="3" id="KW-0540">Nuclease</keyword>
<reference evidence="3 4" key="1">
    <citation type="journal article" date="2016" name="Nat. Commun.">
        <title>Thousands of microbial genomes shed light on interconnected biogeochemical processes in an aquifer system.</title>
        <authorList>
            <person name="Anantharaman K."/>
            <person name="Brown C.T."/>
            <person name="Hug L.A."/>
            <person name="Sharon I."/>
            <person name="Castelle C.J."/>
            <person name="Probst A.J."/>
            <person name="Thomas B.C."/>
            <person name="Singh A."/>
            <person name="Wilkins M.J."/>
            <person name="Karaoz U."/>
            <person name="Brodie E.L."/>
            <person name="Williams K.H."/>
            <person name="Hubbard S.S."/>
            <person name="Banfield J.F."/>
        </authorList>
    </citation>
    <scope>NUCLEOTIDE SEQUENCE [LARGE SCALE GENOMIC DNA]</scope>
</reference>
<dbReference type="Gene3D" id="3.40.1440.10">
    <property type="entry name" value="GIY-YIG endonuclease"/>
    <property type="match status" value="1"/>
</dbReference>
<dbReference type="InterPro" id="IPR000305">
    <property type="entry name" value="GIY-YIG_endonuc"/>
</dbReference>
<dbReference type="EMBL" id="MGAL01000014">
    <property type="protein sequence ID" value="OGK48502.1"/>
    <property type="molecule type" value="Genomic_DNA"/>
</dbReference>
<dbReference type="PANTHER" id="PTHR34477">
    <property type="entry name" value="UPF0213 PROTEIN YHBQ"/>
    <property type="match status" value="1"/>
</dbReference>
<dbReference type="InterPro" id="IPR050190">
    <property type="entry name" value="UPF0213_domain"/>
</dbReference>
<dbReference type="CDD" id="cd10456">
    <property type="entry name" value="GIY-YIG_UPF0213"/>
    <property type="match status" value="1"/>
</dbReference>
<comment type="caution">
    <text evidence="3">The sequence shown here is derived from an EMBL/GenBank/DDBJ whole genome shotgun (WGS) entry which is preliminary data.</text>
</comment>
<keyword evidence="3" id="KW-0378">Hydrolase</keyword>
<proteinExistence type="inferred from homology"/>